<organism evidence="1 2">
    <name type="scientific">Blattamonas nauphoetae</name>
    <dbReference type="NCBI Taxonomy" id="2049346"/>
    <lineage>
        <taxon>Eukaryota</taxon>
        <taxon>Metamonada</taxon>
        <taxon>Preaxostyla</taxon>
        <taxon>Oxymonadida</taxon>
        <taxon>Blattamonas</taxon>
    </lineage>
</organism>
<keyword evidence="2" id="KW-1185">Reference proteome</keyword>
<accession>A0ABQ9YH66</accession>
<reference evidence="1 2" key="1">
    <citation type="journal article" date="2022" name="bioRxiv">
        <title>Genomics of Preaxostyla Flagellates Illuminates Evolutionary Transitions and the Path Towards Mitochondrial Loss.</title>
        <authorList>
            <person name="Novak L.V.F."/>
            <person name="Treitli S.C."/>
            <person name="Pyrih J."/>
            <person name="Halakuc P."/>
            <person name="Pipaliya S.V."/>
            <person name="Vacek V."/>
            <person name="Brzon O."/>
            <person name="Soukal P."/>
            <person name="Eme L."/>
            <person name="Dacks J.B."/>
            <person name="Karnkowska A."/>
            <person name="Elias M."/>
            <person name="Hampl V."/>
        </authorList>
    </citation>
    <scope>NUCLEOTIDE SEQUENCE [LARGE SCALE GENOMIC DNA]</scope>
    <source>
        <strain evidence="1">NAU3</strain>
        <tissue evidence="1">Gut</tissue>
    </source>
</reference>
<name>A0ABQ9YH66_9EUKA</name>
<dbReference type="Proteomes" id="UP001281761">
    <property type="component" value="Unassembled WGS sequence"/>
</dbReference>
<sequence length="178" mass="20227">MGKSQNTRSRFRLTIYRLEALSRPLARSSEAALQFFDGLAPYTIEQAEKATQRRHITLGLVEKCECPQCQEILDGTLKSGSLRQENDDSTLQTLPSTIKVCPHQNCQECICEFCGKVVGSHYSIAQDHLYQEMIELAKTEVQKEVAKIKITSENRWACPKCSKPRFAEGQTEFSHNDR</sequence>
<evidence type="ECO:0000313" key="2">
    <source>
        <dbReference type="Proteomes" id="UP001281761"/>
    </source>
</evidence>
<comment type="caution">
    <text evidence="1">The sequence shown here is derived from an EMBL/GenBank/DDBJ whole genome shotgun (WGS) entry which is preliminary data.</text>
</comment>
<protein>
    <recommendedName>
        <fullName evidence="3">RING-type domain-containing protein</fullName>
    </recommendedName>
</protein>
<gene>
    <name evidence="1" type="ORF">BLNAU_2013</name>
</gene>
<evidence type="ECO:0000313" key="1">
    <source>
        <dbReference type="EMBL" id="KAK2962990.1"/>
    </source>
</evidence>
<dbReference type="EMBL" id="JARBJD010000008">
    <property type="protein sequence ID" value="KAK2962990.1"/>
    <property type="molecule type" value="Genomic_DNA"/>
</dbReference>
<proteinExistence type="predicted"/>
<evidence type="ECO:0008006" key="3">
    <source>
        <dbReference type="Google" id="ProtNLM"/>
    </source>
</evidence>